<evidence type="ECO:0000313" key="2">
    <source>
        <dbReference type="Proteomes" id="UP000281553"/>
    </source>
</evidence>
<sequence>MSEWIEEAETVTYDTSELPKESAADVLASLSADEAIRRLRMHCVSISAHQKALAEAEKRLDELKALGLKNVNTSQLEAAIAETKERIAIMLEAARKREELLLSQNKAQDNVNSALENFEVWLDDSDNLLDSSRQAILGEGPSLDLASLERKLALQEAFSENQSEGEKLFELATSAFDDMVSLWPKVTPAEMLNSEVFSGIHDTVKRMESARERYESLLRRAQTAVLALRFVVTDKRIEAKLKEASEKLRIEEVRIENGEVVTDILNDHEEYFTSDLMERVPAMLSDMKQITEQLVELESEFVEDFAKRTEVRSETFFIVTARAEKLAKNMRFLPDRWLDFDAKLSGLVKWTNELESLAGRLREEGAAGEQELLEASVAADIAARYRAMLMRFEELADSTDQNVSMAERLNNILTELLAEGGLPPAAMAQRRTSLARVLNSLHDLKADVHGVLQSGSLLSLFLLNVVIRLENVLSPRTDSQQRYFCVYNLFL</sequence>
<evidence type="ECO:0000313" key="1">
    <source>
        <dbReference type="EMBL" id="VDN11395.1"/>
    </source>
</evidence>
<proteinExistence type="predicted"/>
<reference evidence="1 2" key="1">
    <citation type="submission" date="2018-11" db="EMBL/GenBank/DDBJ databases">
        <authorList>
            <consortium name="Pathogen Informatics"/>
        </authorList>
    </citation>
    <scope>NUCLEOTIDE SEQUENCE [LARGE SCALE GENOMIC DNA]</scope>
</reference>
<dbReference type="AlphaFoldDB" id="A0A3P7L1N9"/>
<dbReference type="OrthoDB" id="18853at2759"/>
<name>A0A3P7L1N9_DIBLA</name>
<protein>
    <submittedName>
        <fullName evidence="1">Uncharacterized protein</fullName>
    </submittedName>
</protein>
<dbReference type="Proteomes" id="UP000281553">
    <property type="component" value="Unassembled WGS sequence"/>
</dbReference>
<keyword evidence="2" id="KW-1185">Reference proteome</keyword>
<accession>A0A3P7L1N9</accession>
<gene>
    <name evidence="1" type="ORF">DILT_LOCUS7226</name>
</gene>
<dbReference type="EMBL" id="UYRU01051343">
    <property type="protein sequence ID" value="VDN11395.1"/>
    <property type="molecule type" value="Genomic_DNA"/>
</dbReference>
<organism evidence="1 2">
    <name type="scientific">Dibothriocephalus latus</name>
    <name type="common">Fish tapeworm</name>
    <name type="synonym">Diphyllobothrium latum</name>
    <dbReference type="NCBI Taxonomy" id="60516"/>
    <lineage>
        <taxon>Eukaryota</taxon>
        <taxon>Metazoa</taxon>
        <taxon>Spiralia</taxon>
        <taxon>Lophotrochozoa</taxon>
        <taxon>Platyhelminthes</taxon>
        <taxon>Cestoda</taxon>
        <taxon>Eucestoda</taxon>
        <taxon>Diphyllobothriidea</taxon>
        <taxon>Diphyllobothriidae</taxon>
        <taxon>Dibothriocephalus</taxon>
    </lineage>
</organism>